<dbReference type="Gene3D" id="1.10.1200.10">
    <property type="entry name" value="ACP-like"/>
    <property type="match status" value="1"/>
</dbReference>
<dbReference type="NCBIfam" id="NF002150">
    <property type="entry name" value="PRK00982.1-4"/>
    <property type="match status" value="1"/>
</dbReference>
<comment type="similarity">
    <text evidence="7">Belongs to the acyl carrier protein (ACP) family.</text>
</comment>
<dbReference type="InterPro" id="IPR003231">
    <property type="entry name" value="ACP"/>
</dbReference>
<evidence type="ECO:0000256" key="5">
    <source>
        <dbReference type="ARBA" id="ARBA00023098"/>
    </source>
</evidence>
<reference evidence="9 12" key="1">
    <citation type="submission" date="2011-08" db="EMBL/GenBank/DDBJ databases">
        <title>The Genome Sequence of Eubacteriaceae bacterium ACC19a.</title>
        <authorList>
            <consortium name="The Broad Institute Genome Sequencing Platform"/>
            <person name="Earl A."/>
            <person name="Ward D."/>
            <person name="Feldgarden M."/>
            <person name="Gevers D."/>
            <person name="Sizova M."/>
            <person name="Hazen A."/>
            <person name="Epstein S."/>
            <person name="Young S.K."/>
            <person name="Zeng Q."/>
            <person name="Gargeya S."/>
            <person name="Fitzgerald M."/>
            <person name="Haas B."/>
            <person name="Abouelleil A."/>
            <person name="Alvarado L."/>
            <person name="Arachchi H.M."/>
            <person name="Berlin A."/>
            <person name="Brown A."/>
            <person name="Chapman S.B."/>
            <person name="Chen Z."/>
            <person name="Dunbar C."/>
            <person name="Freedman E."/>
            <person name="Gearin G."/>
            <person name="Gellesch M."/>
            <person name="Goldberg J."/>
            <person name="Griggs A."/>
            <person name="Gujja S."/>
            <person name="Heiman D."/>
            <person name="Howarth C."/>
            <person name="Larson L."/>
            <person name="Lui A."/>
            <person name="MacDonald P.J.P."/>
            <person name="Montmayeur A."/>
            <person name="Murphy C."/>
            <person name="Neiman D."/>
            <person name="Pearson M."/>
            <person name="Priest M."/>
            <person name="Roberts A."/>
            <person name="Saif S."/>
            <person name="Shea T."/>
            <person name="Shenoy N."/>
            <person name="Sisk P."/>
            <person name="Stolte C."/>
            <person name="Sykes S."/>
            <person name="Wortman J."/>
            <person name="Nusbaum C."/>
            <person name="Birren B."/>
        </authorList>
    </citation>
    <scope>NUCLEOTIDE SEQUENCE [LARGE SCALE GENOMIC DNA]</scope>
    <source>
        <strain evidence="9 12">ACC19a</strain>
    </source>
</reference>
<dbReference type="HOGENOM" id="CLU_108696_5_2_9"/>
<dbReference type="PANTHER" id="PTHR20863">
    <property type="entry name" value="ACYL CARRIER PROTEIN"/>
    <property type="match status" value="1"/>
</dbReference>
<evidence type="ECO:0000256" key="7">
    <source>
        <dbReference type="HAMAP-Rule" id="MF_01217"/>
    </source>
</evidence>
<dbReference type="Pfam" id="PF00550">
    <property type="entry name" value="PP-binding"/>
    <property type="match status" value="1"/>
</dbReference>
<dbReference type="Proteomes" id="UP000003379">
    <property type="component" value="Unassembled WGS sequence"/>
</dbReference>
<dbReference type="Proteomes" id="UP000006437">
    <property type="component" value="Unassembled WGS sequence"/>
</dbReference>
<dbReference type="InterPro" id="IPR006162">
    <property type="entry name" value="Ppantetheine_attach_site"/>
</dbReference>
<dbReference type="GO" id="GO:0000036">
    <property type="term" value="F:acyl carrier activity"/>
    <property type="evidence" value="ECO:0007669"/>
    <property type="project" value="UniProtKB-UniRule"/>
</dbReference>
<dbReference type="PROSITE" id="PS00012">
    <property type="entry name" value="PHOSPHOPANTETHEINE"/>
    <property type="match status" value="1"/>
</dbReference>
<evidence type="ECO:0000259" key="8">
    <source>
        <dbReference type="PROSITE" id="PS50075"/>
    </source>
</evidence>
<dbReference type="GO" id="GO:0005829">
    <property type="term" value="C:cytosol"/>
    <property type="evidence" value="ECO:0007669"/>
    <property type="project" value="TreeGrafter"/>
</dbReference>
<keyword evidence="7" id="KW-0963">Cytoplasm</keyword>
<comment type="caution">
    <text evidence="9">The sequence shown here is derived from an EMBL/GenBank/DDBJ whole genome shotgun (WGS) entry which is preliminary data.</text>
</comment>
<keyword evidence="6 7" id="KW-0275">Fatty acid biosynthesis</keyword>
<organism evidence="9 12">
    <name type="scientific">Peptoanaerobacter stomatis</name>
    <dbReference type="NCBI Taxonomy" id="796937"/>
    <lineage>
        <taxon>Bacteria</taxon>
        <taxon>Bacillati</taxon>
        <taxon>Bacillota</taxon>
        <taxon>Clostridia</taxon>
        <taxon>Peptostreptococcales</taxon>
        <taxon>Filifactoraceae</taxon>
        <taxon>Peptoanaerobacter</taxon>
    </lineage>
</organism>
<keyword evidence="3 7" id="KW-0597">Phosphoprotein</keyword>
<comment type="PTM">
    <text evidence="7">4'-phosphopantetheine is transferred from CoA to a specific serine of apo-ACP by AcpS. This modification is essential for activity because fatty acids are bound in thioester linkage to the sulfhydryl of the prosthetic group.</text>
</comment>
<dbReference type="AlphaFoldDB" id="G9WZM3"/>
<comment type="function">
    <text evidence="7">Carrier of the growing fatty acid chain in fatty acid biosynthesis.</text>
</comment>
<evidence type="ECO:0000256" key="2">
    <source>
        <dbReference type="ARBA" id="ARBA00022516"/>
    </source>
</evidence>
<evidence type="ECO:0000256" key="3">
    <source>
        <dbReference type="ARBA" id="ARBA00022553"/>
    </source>
</evidence>
<sequence>MFEQVQEIIAEVLGTDKENIKLESNLTDDLNADSLDALDIATQIEDKLSAKIPDEEFTKFQTVKDIVDYLENNK</sequence>
<feature type="modified residue" description="O-(pantetheine 4'-phosphoryl)serine" evidence="7">
    <location>
        <position position="34"/>
    </location>
</feature>
<dbReference type="InterPro" id="IPR036736">
    <property type="entry name" value="ACP-like_sf"/>
</dbReference>
<keyword evidence="1 7" id="KW-0596">Phosphopantetheine</keyword>
<accession>G9WZM3</accession>
<dbReference type="STRING" id="796937.HMPREF9630_01450"/>
<dbReference type="RefSeq" id="WP_009525853.1">
    <property type="nucleotide sequence ID" value="NZ_JBQMYE010000031.1"/>
</dbReference>
<comment type="pathway">
    <text evidence="7">Lipid metabolism; fatty acid biosynthesis.</text>
</comment>
<accession>G9XCX1</accession>
<dbReference type="GO" id="GO:0009245">
    <property type="term" value="P:lipid A biosynthetic process"/>
    <property type="evidence" value="ECO:0007669"/>
    <property type="project" value="TreeGrafter"/>
</dbReference>
<dbReference type="InterPro" id="IPR009081">
    <property type="entry name" value="PP-bd_ACP"/>
</dbReference>
<reference evidence="10 11" key="2">
    <citation type="submission" date="2011-08" db="EMBL/GenBank/DDBJ databases">
        <title>The Genome Sequence of Eubacteriaceae bacterium CM5.</title>
        <authorList>
            <consortium name="The Broad Institute Genome Sequencing Platform"/>
            <person name="Earl A."/>
            <person name="Ward D."/>
            <person name="Feldgarden M."/>
            <person name="Gevers D."/>
            <person name="Sizova M."/>
            <person name="Hazen A."/>
            <person name="Epstein S."/>
            <person name="Young S.K."/>
            <person name="Zeng Q."/>
            <person name="Gargeya S."/>
            <person name="Fitzgerald M."/>
            <person name="Haas B."/>
            <person name="Abouelleil A."/>
            <person name="Alvarado L."/>
            <person name="Arachchi H.M."/>
            <person name="Berlin A."/>
            <person name="Brown A."/>
            <person name="Chapman S.B."/>
            <person name="Chen Z."/>
            <person name="Dunbar C."/>
            <person name="Freedman E."/>
            <person name="Gearin G."/>
            <person name="Gellesch M."/>
            <person name="Goldberg J."/>
            <person name="Griggs A."/>
            <person name="Gujja S."/>
            <person name="Heiman D."/>
            <person name="Howarth C."/>
            <person name="Larson L."/>
            <person name="Lui A."/>
            <person name="MacDonald P.J.P."/>
            <person name="Montmayeur A."/>
            <person name="Murphy C."/>
            <person name="Neiman D."/>
            <person name="Pearson M."/>
            <person name="Priest M."/>
            <person name="Roberts A."/>
            <person name="Saif S."/>
            <person name="Shea T."/>
            <person name="Shenoy N."/>
            <person name="Sisk P."/>
            <person name="Stolte C."/>
            <person name="Sykes S."/>
            <person name="Wortman J."/>
            <person name="Nusbaum C."/>
            <person name="Birren B."/>
        </authorList>
    </citation>
    <scope>NUCLEOTIDE SEQUENCE [LARGE SCALE GENOMIC DNA]</scope>
    <source>
        <strain evidence="10 11">CM5</strain>
    </source>
</reference>
<dbReference type="EMBL" id="AFZG01000026">
    <property type="protein sequence ID" value="EHL19225.1"/>
    <property type="molecule type" value="Genomic_DNA"/>
</dbReference>
<proteinExistence type="inferred from homology"/>
<dbReference type="GO" id="GO:0016020">
    <property type="term" value="C:membrane"/>
    <property type="evidence" value="ECO:0007669"/>
    <property type="project" value="GOC"/>
</dbReference>
<keyword evidence="2 7" id="KW-0444">Lipid biosynthesis</keyword>
<evidence type="ECO:0000313" key="9">
    <source>
        <dbReference type="EMBL" id="EHL15910.1"/>
    </source>
</evidence>
<dbReference type="PROSITE" id="PS50075">
    <property type="entry name" value="CARRIER"/>
    <property type="match status" value="1"/>
</dbReference>
<evidence type="ECO:0000256" key="4">
    <source>
        <dbReference type="ARBA" id="ARBA00022832"/>
    </source>
</evidence>
<dbReference type="PANTHER" id="PTHR20863:SF76">
    <property type="entry name" value="CARRIER DOMAIN-CONTAINING PROTEIN"/>
    <property type="match status" value="1"/>
</dbReference>
<evidence type="ECO:0000313" key="11">
    <source>
        <dbReference type="Proteomes" id="UP000003379"/>
    </source>
</evidence>
<dbReference type="EMBL" id="AFZE01000008">
    <property type="protein sequence ID" value="EHL15910.1"/>
    <property type="molecule type" value="Genomic_DNA"/>
</dbReference>
<protein>
    <recommendedName>
        <fullName evidence="7">Acyl carrier protein</fullName>
        <shortName evidence="7">ACP</shortName>
    </recommendedName>
</protein>
<feature type="domain" description="Carrier" evidence="8">
    <location>
        <begin position="1"/>
        <end position="74"/>
    </location>
</feature>
<comment type="subcellular location">
    <subcellularLocation>
        <location evidence="7">Cytoplasm</location>
    </subcellularLocation>
</comment>
<keyword evidence="5 7" id="KW-0443">Lipid metabolism</keyword>
<name>G9WZM3_9FIRM</name>
<evidence type="ECO:0000313" key="12">
    <source>
        <dbReference type="Proteomes" id="UP000006437"/>
    </source>
</evidence>
<keyword evidence="4 7" id="KW-0276">Fatty acid metabolism</keyword>
<evidence type="ECO:0000256" key="1">
    <source>
        <dbReference type="ARBA" id="ARBA00022450"/>
    </source>
</evidence>
<evidence type="ECO:0000313" key="10">
    <source>
        <dbReference type="EMBL" id="EHL19225.1"/>
    </source>
</evidence>
<gene>
    <name evidence="7" type="primary">acpP</name>
    <name evidence="10" type="ORF">HMPREF9628_01698</name>
    <name evidence="9" type="ORF">HMPREF9629_01624</name>
</gene>
<dbReference type="NCBIfam" id="NF002148">
    <property type="entry name" value="PRK00982.1-2"/>
    <property type="match status" value="1"/>
</dbReference>
<dbReference type="GO" id="GO:0000035">
    <property type="term" value="F:acyl binding"/>
    <property type="evidence" value="ECO:0007669"/>
    <property type="project" value="TreeGrafter"/>
</dbReference>
<dbReference type="SUPFAM" id="SSF47336">
    <property type="entry name" value="ACP-like"/>
    <property type="match status" value="1"/>
</dbReference>
<evidence type="ECO:0000256" key="6">
    <source>
        <dbReference type="ARBA" id="ARBA00023160"/>
    </source>
</evidence>
<dbReference type="UniPathway" id="UPA00094"/>
<dbReference type="HAMAP" id="MF_01217">
    <property type="entry name" value="Acyl_carrier"/>
    <property type="match status" value="1"/>
</dbReference>